<evidence type="ECO:0000313" key="4">
    <source>
        <dbReference type="Proteomes" id="UP000610456"/>
    </source>
</evidence>
<accession>A0A918SM43</accession>
<reference evidence="3" key="2">
    <citation type="submission" date="2020-09" db="EMBL/GenBank/DDBJ databases">
        <authorList>
            <person name="Sun Q."/>
            <person name="Kim S."/>
        </authorList>
    </citation>
    <scope>NUCLEOTIDE SEQUENCE</scope>
    <source>
        <strain evidence="3">KCTC 12719</strain>
    </source>
</reference>
<gene>
    <name evidence="3" type="ORF">GCM10007103_34090</name>
</gene>
<organism evidence="3 4">
    <name type="scientific">Salinimicrobium marinum</name>
    <dbReference type="NCBI Taxonomy" id="680283"/>
    <lineage>
        <taxon>Bacteria</taxon>
        <taxon>Pseudomonadati</taxon>
        <taxon>Bacteroidota</taxon>
        <taxon>Flavobacteriia</taxon>
        <taxon>Flavobacteriales</taxon>
        <taxon>Flavobacteriaceae</taxon>
        <taxon>Salinimicrobium</taxon>
    </lineage>
</organism>
<keyword evidence="2" id="KW-1133">Transmembrane helix</keyword>
<evidence type="ECO:0000256" key="2">
    <source>
        <dbReference type="SAM" id="Phobius"/>
    </source>
</evidence>
<evidence type="ECO:0000256" key="1">
    <source>
        <dbReference type="SAM" id="MobiDB-lite"/>
    </source>
</evidence>
<feature type="region of interest" description="Disordered" evidence="1">
    <location>
        <begin position="50"/>
        <end position="92"/>
    </location>
</feature>
<feature type="transmembrane region" description="Helical" evidence="2">
    <location>
        <begin position="12"/>
        <end position="35"/>
    </location>
</feature>
<proteinExistence type="predicted"/>
<evidence type="ECO:0000313" key="3">
    <source>
        <dbReference type="EMBL" id="GHA50529.1"/>
    </source>
</evidence>
<dbReference type="EMBL" id="BMXB01000024">
    <property type="protein sequence ID" value="GHA50529.1"/>
    <property type="molecule type" value="Genomic_DNA"/>
</dbReference>
<reference evidence="3" key="1">
    <citation type="journal article" date="2014" name="Int. J. Syst. Evol. Microbiol.">
        <title>Complete genome sequence of Corynebacterium casei LMG S-19264T (=DSM 44701T), isolated from a smear-ripened cheese.</title>
        <authorList>
            <consortium name="US DOE Joint Genome Institute (JGI-PGF)"/>
            <person name="Walter F."/>
            <person name="Albersmeier A."/>
            <person name="Kalinowski J."/>
            <person name="Ruckert C."/>
        </authorList>
    </citation>
    <scope>NUCLEOTIDE SEQUENCE</scope>
    <source>
        <strain evidence="3">KCTC 12719</strain>
    </source>
</reference>
<dbReference type="RefSeq" id="WP_189606276.1">
    <property type="nucleotide sequence ID" value="NZ_BMXB01000024.1"/>
</dbReference>
<protein>
    <recommendedName>
        <fullName evidence="5">DUF4834 domain-containing protein</fullName>
    </recommendedName>
</protein>
<dbReference type="AlphaFoldDB" id="A0A918SM43"/>
<sequence length="92" mass="10878">MYEASFSEVIRVVLIILLIYFGLKLIIRWFGPLLLKYILRKVGKKFEQSFNQYDPSGSKKKKEGEVTIEKKPKNKRKSNNDVGEYIDYEEID</sequence>
<evidence type="ECO:0008006" key="5">
    <source>
        <dbReference type="Google" id="ProtNLM"/>
    </source>
</evidence>
<comment type="caution">
    <text evidence="3">The sequence shown here is derived from an EMBL/GenBank/DDBJ whole genome shotgun (WGS) entry which is preliminary data.</text>
</comment>
<keyword evidence="4" id="KW-1185">Reference proteome</keyword>
<name>A0A918SM43_9FLAO</name>
<keyword evidence="2" id="KW-0812">Transmembrane</keyword>
<keyword evidence="2" id="KW-0472">Membrane</keyword>
<dbReference type="Proteomes" id="UP000610456">
    <property type="component" value="Unassembled WGS sequence"/>
</dbReference>
<feature type="compositionally biased region" description="Basic and acidic residues" evidence="1">
    <location>
        <begin position="62"/>
        <end position="71"/>
    </location>
</feature>